<gene>
    <name evidence="2" type="ORF">DW016_12550</name>
</gene>
<protein>
    <recommendedName>
        <fullName evidence="1">MobA/VirD2-like nuclease domain-containing protein</fullName>
    </recommendedName>
</protein>
<comment type="caution">
    <text evidence="2">The sequence shown here is derived from an EMBL/GenBank/DDBJ whole genome shotgun (WGS) entry which is preliminary data.</text>
</comment>
<dbReference type="InterPro" id="IPR005094">
    <property type="entry name" value="Endonuclease_MobA/VirD2"/>
</dbReference>
<evidence type="ECO:0000259" key="1">
    <source>
        <dbReference type="Pfam" id="PF03432"/>
    </source>
</evidence>
<dbReference type="RefSeq" id="WP_024733109.1">
    <property type="nucleotide sequence ID" value="NZ_CP094681.1"/>
</dbReference>
<feature type="domain" description="MobA/VirD2-like nuclease" evidence="1">
    <location>
        <begin position="29"/>
        <end position="162"/>
    </location>
</feature>
<dbReference type="EMBL" id="QVLX01000007">
    <property type="protein sequence ID" value="RGE85807.1"/>
    <property type="molecule type" value="Genomic_DNA"/>
</dbReference>
<sequence>MATTTLLTRHANEGETIAAAIKDCLDYGKNPEKTEGKYISAYECDPVTVADEFLLAKASYKAMTGREQKKENDVLCYQIRMAFYPGEITPKEANRIGYELAMRWTKGRHAFLVTTHTDKKHIHCHIYYNSTVLECSRKFRNFWGSSFALRRLSDRLCLENGLSIVENPKPRNKGKYKHYGEWQKERKGPLSYQDRLRLAIDAALAKRPASLEKFLDLMKQSGYEIKKVRGGGLSFRLSNGGQERFTRLRASTLGDGYDLKDILAAIEGKADRRRPERKISLAVDIQAKLAEGKGPGYERWAKIFNLKQMAAALAYLQDNGLTEYSQLEKKAEETSDRFHALSVQIKQTEAALKANTELKAATVQYAKTRPVFDKYKASKYSRKFLAEHGAEIELYWAAQADMKRLLAGAKLPKMEVQKEEGHKLLAKKKRLYGEYQKARRDMQEVLTIKANIDCLLGYSEPGKKKEMER</sequence>
<accession>A0A3E3K065</accession>
<dbReference type="OrthoDB" id="9763513at2"/>
<dbReference type="Proteomes" id="UP000261080">
    <property type="component" value="Unassembled WGS sequence"/>
</dbReference>
<organism evidence="2 3">
    <name type="scientific">Sellimonas intestinalis</name>
    <dbReference type="NCBI Taxonomy" id="1653434"/>
    <lineage>
        <taxon>Bacteria</taxon>
        <taxon>Bacillati</taxon>
        <taxon>Bacillota</taxon>
        <taxon>Clostridia</taxon>
        <taxon>Lachnospirales</taxon>
        <taxon>Lachnospiraceae</taxon>
        <taxon>Sellimonas</taxon>
    </lineage>
</organism>
<proteinExistence type="predicted"/>
<keyword evidence="3" id="KW-1185">Reference proteome</keyword>
<evidence type="ECO:0000313" key="2">
    <source>
        <dbReference type="EMBL" id="RGE85807.1"/>
    </source>
</evidence>
<dbReference type="AlphaFoldDB" id="A0A3E3K065"/>
<dbReference type="Pfam" id="PF03432">
    <property type="entry name" value="Relaxase"/>
    <property type="match status" value="1"/>
</dbReference>
<evidence type="ECO:0000313" key="3">
    <source>
        <dbReference type="Proteomes" id="UP000261080"/>
    </source>
</evidence>
<reference evidence="2 3" key="1">
    <citation type="submission" date="2018-08" db="EMBL/GenBank/DDBJ databases">
        <title>A genome reference for cultivated species of the human gut microbiota.</title>
        <authorList>
            <person name="Zou Y."/>
            <person name="Xue W."/>
            <person name="Luo G."/>
        </authorList>
    </citation>
    <scope>NUCLEOTIDE SEQUENCE [LARGE SCALE GENOMIC DNA]</scope>
    <source>
        <strain evidence="2 3">AF37-2AT</strain>
    </source>
</reference>
<name>A0A3E3K065_9FIRM</name>